<dbReference type="PROSITE" id="PS51918">
    <property type="entry name" value="RADICAL_SAM"/>
    <property type="match status" value="1"/>
</dbReference>
<dbReference type="InterPro" id="IPR058240">
    <property type="entry name" value="rSAM_sf"/>
</dbReference>
<evidence type="ECO:0000259" key="5">
    <source>
        <dbReference type="PROSITE" id="PS51918"/>
    </source>
</evidence>
<evidence type="ECO:0000256" key="1">
    <source>
        <dbReference type="ARBA" id="ARBA00022691"/>
    </source>
</evidence>
<dbReference type="OrthoDB" id="9782387at2"/>
<keyword evidence="2" id="KW-0479">Metal-binding</keyword>
<dbReference type="NCBIfam" id="TIGR04269">
    <property type="entry name" value="SAM_SPASM_FxsB"/>
    <property type="match status" value="1"/>
</dbReference>
<keyword evidence="4" id="KW-0411">Iron-sulfur</keyword>
<dbReference type="Proteomes" id="UP000021053">
    <property type="component" value="Unassembled WGS sequence"/>
</dbReference>
<dbReference type="GO" id="GO:0046872">
    <property type="term" value="F:metal ion binding"/>
    <property type="evidence" value="ECO:0007669"/>
    <property type="project" value="UniProtKB-KW"/>
</dbReference>
<sequence>MAEAAGTLSQFILKVHSRCNLACDYCYVYNGPDQSWQYRPAVMPRQTMEIFGRRLREYLVDRPDVRPHVVLHGGEPLLIGTDRLDFLATSLTEALAPLGRRARMTVQTNGLLLDSTVLSLLLRHEISVGLSMDGGSEAHGRHRRTRAGTSSFDGSTRAAELLRSTPFRSLYGGILAVIDVRNDPVEVYESLLELEPPTIDFLLPHATWDAPPKEGSTAYAEFLIPIFDRWFDEPRLKVEIRLFASLLELALGGVGYSELFGPARPPAIVVETDGTIERTDSFKIAYEGACSTGLDIFSNSFEQAAEHRFFASSDGGVPPCDTCLACPVYRLCGGGMAAHRYRSGSGFANPSVYCDGLAKLAEHVQGRAERALASLPLGRDAPGSHRGSRD</sequence>
<protein>
    <submittedName>
        <fullName evidence="6">Arylsulfatase regulator (Fe-S oxidoreductase)</fullName>
    </submittedName>
</protein>
<dbReference type="RefSeq" id="WP_035848216.1">
    <property type="nucleotide sequence ID" value="NZ_KK073874.1"/>
</dbReference>
<dbReference type="GO" id="GO:0016491">
    <property type="term" value="F:oxidoreductase activity"/>
    <property type="evidence" value="ECO:0007669"/>
    <property type="project" value="InterPro"/>
</dbReference>
<dbReference type="PATRIC" id="fig|927661.3.peg.531"/>
<dbReference type="Pfam" id="PF04055">
    <property type="entry name" value="Radical_SAM"/>
    <property type="match status" value="1"/>
</dbReference>
<dbReference type="Gene3D" id="3.20.20.70">
    <property type="entry name" value="Aldolase class I"/>
    <property type="match status" value="1"/>
</dbReference>
<dbReference type="InterPro" id="IPR007197">
    <property type="entry name" value="rSAM"/>
</dbReference>
<organism evidence="6 7">
    <name type="scientific">Cryptosporangium arvum DSM 44712</name>
    <dbReference type="NCBI Taxonomy" id="927661"/>
    <lineage>
        <taxon>Bacteria</taxon>
        <taxon>Bacillati</taxon>
        <taxon>Actinomycetota</taxon>
        <taxon>Actinomycetes</taxon>
        <taxon>Cryptosporangiales</taxon>
        <taxon>Cryptosporangiaceae</taxon>
        <taxon>Cryptosporangium</taxon>
    </lineage>
</organism>
<evidence type="ECO:0000313" key="7">
    <source>
        <dbReference type="Proteomes" id="UP000021053"/>
    </source>
</evidence>
<keyword evidence="7" id="KW-1185">Reference proteome</keyword>
<dbReference type="HOGENOM" id="CLU_009273_10_2_11"/>
<dbReference type="SFLD" id="SFLDS00029">
    <property type="entry name" value="Radical_SAM"/>
    <property type="match status" value="1"/>
</dbReference>
<gene>
    <name evidence="6" type="ORF">CryarDRAFT_0545</name>
</gene>
<dbReference type="InterPro" id="IPR013785">
    <property type="entry name" value="Aldolase_TIM"/>
</dbReference>
<evidence type="ECO:0000256" key="4">
    <source>
        <dbReference type="ARBA" id="ARBA00023014"/>
    </source>
</evidence>
<dbReference type="PANTHER" id="PTHR43273:SF8">
    <property type="entry name" value="RADICAL SAM DOMAIN PROTEIN"/>
    <property type="match status" value="1"/>
</dbReference>
<reference evidence="6 7" key="1">
    <citation type="submission" date="2013-07" db="EMBL/GenBank/DDBJ databases">
        <authorList>
            <consortium name="DOE Joint Genome Institute"/>
            <person name="Eisen J."/>
            <person name="Huntemann M."/>
            <person name="Han J."/>
            <person name="Chen A."/>
            <person name="Kyrpides N."/>
            <person name="Mavromatis K."/>
            <person name="Markowitz V."/>
            <person name="Palaniappan K."/>
            <person name="Ivanova N."/>
            <person name="Schaumberg A."/>
            <person name="Pati A."/>
            <person name="Liolios K."/>
            <person name="Nordberg H.P."/>
            <person name="Cantor M.N."/>
            <person name="Hua S.X."/>
            <person name="Woyke T."/>
        </authorList>
    </citation>
    <scope>NUCLEOTIDE SEQUENCE [LARGE SCALE GENOMIC DNA]</scope>
    <source>
        <strain evidence="6 7">DSM 44712</strain>
    </source>
</reference>
<dbReference type="InterPro" id="IPR026335">
    <property type="entry name" value="rSAM_SPASM_FxsB"/>
</dbReference>
<proteinExistence type="predicted"/>
<dbReference type="SFLD" id="SFLDG01067">
    <property type="entry name" value="SPASM/twitch_domain_containing"/>
    <property type="match status" value="1"/>
</dbReference>
<accession>A0A010ZLF7</accession>
<evidence type="ECO:0000313" key="6">
    <source>
        <dbReference type="EMBL" id="EXG79504.1"/>
    </source>
</evidence>
<dbReference type="AlphaFoldDB" id="A0A010ZLF7"/>
<evidence type="ECO:0000256" key="3">
    <source>
        <dbReference type="ARBA" id="ARBA00023004"/>
    </source>
</evidence>
<keyword evidence="1" id="KW-0949">S-adenosyl-L-methionine</keyword>
<dbReference type="CDD" id="cd01335">
    <property type="entry name" value="Radical_SAM"/>
    <property type="match status" value="1"/>
</dbReference>
<keyword evidence="3" id="KW-0408">Iron</keyword>
<name>A0A010ZLF7_9ACTN</name>
<comment type="caution">
    <text evidence="6">The sequence shown here is derived from an EMBL/GenBank/DDBJ whole genome shotgun (WGS) entry which is preliminary data.</text>
</comment>
<dbReference type="SFLD" id="SFLDG01386">
    <property type="entry name" value="main_SPASM_domain-containing"/>
    <property type="match status" value="1"/>
</dbReference>
<dbReference type="SUPFAM" id="SSF102114">
    <property type="entry name" value="Radical SAM enzymes"/>
    <property type="match status" value="1"/>
</dbReference>
<dbReference type="GO" id="GO:0051536">
    <property type="term" value="F:iron-sulfur cluster binding"/>
    <property type="evidence" value="ECO:0007669"/>
    <property type="project" value="UniProtKB-KW"/>
</dbReference>
<dbReference type="InterPro" id="IPR023867">
    <property type="entry name" value="Sulphatase_maturase_rSAM"/>
</dbReference>
<evidence type="ECO:0000256" key="2">
    <source>
        <dbReference type="ARBA" id="ARBA00022723"/>
    </source>
</evidence>
<dbReference type="SFLD" id="SFLDG01072">
    <property type="entry name" value="dehydrogenase_like"/>
    <property type="match status" value="1"/>
</dbReference>
<feature type="domain" description="Radical SAM core" evidence="5">
    <location>
        <begin position="5"/>
        <end position="241"/>
    </location>
</feature>
<dbReference type="PANTHER" id="PTHR43273">
    <property type="entry name" value="ANAEROBIC SULFATASE-MATURATING ENZYME HOMOLOG ASLB-RELATED"/>
    <property type="match status" value="1"/>
</dbReference>
<dbReference type="EMBL" id="JFBT01000001">
    <property type="protein sequence ID" value="EXG79504.1"/>
    <property type="molecule type" value="Genomic_DNA"/>
</dbReference>